<comment type="caution">
    <text evidence="5">The sequence shown here is derived from an EMBL/GenBank/DDBJ whole genome shotgun (WGS) entry which is preliminary data.</text>
</comment>
<dbReference type="PANTHER" id="PTHR13213">
    <property type="entry name" value="MYB-BINDING PROTEIN 1A FAMILY MEMBER"/>
    <property type="match status" value="1"/>
</dbReference>
<feature type="region of interest" description="Disordered" evidence="4">
    <location>
        <begin position="901"/>
        <end position="952"/>
    </location>
</feature>
<feature type="compositionally biased region" description="Acidic residues" evidence="4">
    <location>
        <begin position="912"/>
        <end position="952"/>
    </location>
</feature>
<dbReference type="InterPro" id="IPR016024">
    <property type="entry name" value="ARM-type_fold"/>
</dbReference>
<gene>
    <name evidence="5" type="ORF">M0R45_008508</name>
</gene>
<evidence type="ECO:0000256" key="3">
    <source>
        <dbReference type="ARBA" id="ARBA00023242"/>
    </source>
</evidence>
<feature type="compositionally biased region" description="Polar residues" evidence="4">
    <location>
        <begin position="1"/>
        <end position="15"/>
    </location>
</feature>
<evidence type="ECO:0000256" key="4">
    <source>
        <dbReference type="SAM" id="MobiDB-lite"/>
    </source>
</evidence>
<protein>
    <recommendedName>
        <fullName evidence="7">DNA polymerase V</fullName>
    </recommendedName>
</protein>
<dbReference type="Proteomes" id="UP001457282">
    <property type="component" value="Unassembled WGS sequence"/>
</dbReference>
<comment type="subcellular location">
    <subcellularLocation>
        <location evidence="1">Nucleus</location>
    </subcellularLocation>
</comment>
<dbReference type="GO" id="GO:0003677">
    <property type="term" value="F:DNA binding"/>
    <property type="evidence" value="ECO:0007669"/>
    <property type="project" value="InterPro"/>
</dbReference>
<dbReference type="GO" id="GO:0006355">
    <property type="term" value="P:regulation of DNA-templated transcription"/>
    <property type="evidence" value="ECO:0007669"/>
    <property type="project" value="InterPro"/>
</dbReference>
<keyword evidence="3" id="KW-0539">Nucleus</keyword>
<evidence type="ECO:0008006" key="7">
    <source>
        <dbReference type="Google" id="ProtNLM"/>
    </source>
</evidence>
<feature type="region of interest" description="Disordered" evidence="4">
    <location>
        <begin position="1"/>
        <end position="85"/>
    </location>
</feature>
<evidence type="ECO:0000313" key="6">
    <source>
        <dbReference type="Proteomes" id="UP001457282"/>
    </source>
</evidence>
<organism evidence="5 6">
    <name type="scientific">Rubus argutus</name>
    <name type="common">Southern blackberry</name>
    <dbReference type="NCBI Taxonomy" id="59490"/>
    <lineage>
        <taxon>Eukaryota</taxon>
        <taxon>Viridiplantae</taxon>
        <taxon>Streptophyta</taxon>
        <taxon>Embryophyta</taxon>
        <taxon>Tracheophyta</taxon>
        <taxon>Spermatophyta</taxon>
        <taxon>Magnoliopsida</taxon>
        <taxon>eudicotyledons</taxon>
        <taxon>Gunneridae</taxon>
        <taxon>Pentapetalae</taxon>
        <taxon>rosids</taxon>
        <taxon>fabids</taxon>
        <taxon>Rosales</taxon>
        <taxon>Rosaceae</taxon>
        <taxon>Rosoideae</taxon>
        <taxon>Rosoideae incertae sedis</taxon>
        <taxon>Rubus</taxon>
    </lineage>
</organism>
<proteinExistence type="inferred from homology"/>
<feature type="region of interest" description="Disordered" evidence="4">
    <location>
        <begin position="1074"/>
        <end position="1093"/>
    </location>
</feature>
<evidence type="ECO:0000313" key="5">
    <source>
        <dbReference type="EMBL" id="KAK9942863.1"/>
    </source>
</evidence>
<dbReference type="Pfam" id="PF04931">
    <property type="entry name" value="DNA_pol_phi"/>
    <property type="match status" value="1"/>
</dbReference>
<reference evidence="5 6" key="1">
    <citation type="journal article" date="2023" name="G3 (Bethesda)">
        <title>A chromosome-length genome assembly and annotation of blackberry (Rubus argutus, cv. 'Hillquist').</title>
        <authorList>
            <person name="Bruna T."/>
            <person name="Aryal R."/>
            <person name="Dudchenko O."/>
            <person name="Sargent D.J."/>
            <person name="Mead D."/>
            <person name="Buti M."/>
            <person name="Cavallini A."/>
            <person name="Hytonen T."/>
            <person name="Andres J."/>
            <person name="Pham M."/>
            <person name="Weisz D."/>
            <person name="Mascagni F."/>
            <person name="Usai G."/>
            <person name="Natali L."/>
            <person name="Bassil N."/>
            <person name="Fernandez G.E."/>
            <person name="Lomsadze A."/>
            <person name="Armour M."/>
            <person name="Olukolu B."/>
            <person name="Poorten T."/>
            <person name="Britton C."/>
            <person name="Davik J."/>
            <person name="Ashrafi H."/>
            <person name="Aiden E.L."/>
            <person name="Borodovsky M."/>
            <person name="Worthington M."/>
        </authorList>
    </citation>
    <scope>NUCLEOTIDE SEQUENCE [LARGE SCALE GENOMIC DNA]</scope>
    <source>
        <strain evidence="5">PI 553951</strain>
    </source>
</reference>
<feature type="compositionally biased region" description="Basic and acidic residues" evidence="4">
    <location>
        <begin position="24"/>
        <end position="45"/>
    </location>
</feature>
<dbReference type="SUPFAM" id="SSF48371">
    <property type="entry name" value="ARM repeat"/>
    <property type="match status" value="1"/>
</dbReference>
<evidence type="ECO:0000256" key="1">
    <source>
        <dbReference type="ARBA" id="ARBA00004123"/>
    </source>
</evidence>
<keyword evidence="6" id="KW-1185">Reference proteome</keyword>
<dbReference type="GO" id="GO:0005730">
    <property type="term" value="C:nucleolus"/>
    <property type="evidence" value="ECO:0007669"/>
    <property type="project" value="InterPro"/>
</dbReference>
<dbReference type="EMBL" id="JBEDUW010000002">
    <property type="protein sequence ID" value="KAK9942863.1"/>
    <property type="molecule type" value="Genomic_DNA"/>
</dbReference>
<name>A0AAW1Y1F8_RUBAR</name>
<sequence length="1288" mass="144281">MEVDSTAPTTSTTLKPIQRQKKWKASEGERRPHTTAETKSPKSMDAETTTVKPMERQKKRKALDKERRLHTAEEETKPKSSMDVELKTTDALAATASVSSSSAAAASSSGVLPEFHVGVFKDLASADGSVREAAAEALATELMEVQRAYEGLENKELVEGGGVKLEAEKDDGLNDCAPSLRYALRRLIRGVSSSRECARQGFALGLTILVSTIHSIKVDSLLKLIVDFLEVSSSMKGQEQRDRLLGRLFAYGALGRSGRLAEEWISDRNTPHIKEFTSLLIALASKKRYLQEPAVSVLLDLIEKLPPEALSNHVLEAPGLHEWFEGATESGNPDALLLALKIGEKNSMEIARLGKLLPDPFSPNKLFSADHLSSLANCLKESTFCQPRIHNVWPVLVNILLPDRVLQAEDALSISNSLKKHKKNRKSSSSDEDNAKNFQCFCEVIIEGSLLPSSHDRKHLAFDVLLLLLPRLPASYIPICLSYKLVQCMIDVLPTTDAWLYKIVQNFLKTLSGWVGDDDVRRVSVIMALQKHSNGKFDCITRTKTVKDLMADFRTESGCMLFIQNLLNMFVDESHASDEPSDQSITTDDNSEIGSIEDKDSVAMGNSDILKTWIVESLPCILKNLKLDPEAKFRVQKEILKFLAVQGLFTASLGTEVTSFELQEKFRWPKAATSSALCRMCIEQLQLLLANSQKGDGPRGLPNRLESNDLGSYFMRFLSTLCNIPSISLFRSLDTEEENTLKKLQAMETSLSREERNCGLSSDANRLHALRYLLIQLLLQMLLRPKEFLEAVSELIICCKKAFPVSDLIESCGEDNLDGDDAPAVMDVLVDTLLSLLPQSSAPMRTAIEQVFKYFCVDITDDGLLRMLRVIRKNLKPARHQDADSEDIDDDEDEDFLNIEEDEVVDRAETGETGESDEQTDDSEADSEAVDEVEEVGMEIPEASDESDGGMDDDAMFRMDTYLARIFKERKNLAGGDTAHQQLMLFKLRVLSLLEVYLHENPDKPQVLLVYSNLARAFVEPHTAESSEQLGQRIWGILQKKIFKAKDHPKGEDVQLSTLESLLQRNLKLASKPIKRKKSATNPSKKKQSASWNRHKMITSLAQSSTFWILKIIDARNFPESELQGVFDIFQGVLVEYFNSKKSQIKSEFLKEIFRRRPWIGRHLFGFLLEKCGSSKSDFRRVEALDMVSEILKSPGLPDGSGQEALKKIMKSHLQKLCQLIEQLLTNMPEKQSRRAEVRKFCGKIFLTIATLKLSKSFLKNLAPAAHEKCESQLGDQFMNLKKIPVKE</sequence>
<feature type="compositionally biased region" description="Basic and acidic residues" evidence="4">
    <location>
        <begin position="63"/>
        <end position="85"/>
    </location>
</feature>
<accession>A0AAW1Y1F8</accession>
<dbReference type="PANTHER" id="PTHR13213:SF2">
    <property type="entry name" value="MYB-BINDING PROTEIN 1A"/>
    <property type="match status" value="1"/>
</dbReference>
<dbReference type="InterPro" id="IPR007015">
    <property type="entry name" value="DNA_pol_V/MYBBP1A"/>
</dbReference>
<evidence type="ECO:0000256" key="2">
    <source>
        <dbReference type="ARBA" id="ARBA00006809"/>
    </source>
</evidence>
<comment type="similarity">
    <text evidence="2">Belongs to the MYBBP1A family.</text>
</comment>